<sequence>MIAIAVTISIFTAITRLVVRMNVHRQSTPPGHGHMARPEPVCGYHTNTRYDDYEDECEAEHEQLRTRRTSFDNTIGTSITGHPSKGGTYSLSGCSAVDLAFLGVDRFSPAQRSADAAEEDAFCARMRQLGARWSGDPRPERPVLYVGWPAGGGVWAVRRSYVSGSPSKGLGRIANAVTMAERCWVIEMLGGTFYADPRECRDLDLDETVGWCEVKKPGDGNAKAGTGEEENDGEDDNSFVLVTPVEMMTIKSP</sequence>
<proteinExistence type="predicted"/>
<reference evidence="2 3" key="1">
    <citation type="journal article" date="2025" name="Microbiol. Resour. Announc.">
        <title>Draft genome sequences for Neonectria magnoliae and Neonectria punicea, canker pathogens of Liriodendron tulipifera and Acer saccharum in West Virginia.</title>
        <authorList>
            <person name="Petronek H.M."/>
            <person name="Kasson M.T."/>
            <person name="Metheny A.M."/>
            <person name="Stauder C.M."/>
            <person name="Lovett B."/>
            <person name="Lynch S.C."/>
            <person name="Garnas J.R."/>
            <person name="Kasson L.R."/>
            <person name="Stajich J.E."/>
        </authorList>
    </citation>
    <scope>NUCLEOTIDE SEQUENCE [LARGE SCALE GENOMIC DNA]</scope>
    <source>
        <strain evidence="2 3">NRRL 64653</strain>
    </source>
</reference>
<evidence type="ECO:0000313" key="2">
    <source>
        <dbReference type="EMBL" id="KAK7416328.1"/>
    </source>
</evidence>
<dbReference type="Proteomes" id="UP001498476">
    <property type="component" value="Unassembled WGS sequence"/>
</dbReference>
<name>A0ABR1H603_9HYPO</name>
<evidence type="ECO:0000313" key="3">
    <source>
        <dbReference type="Proteomes" id="UP001498476"/>
    </source>
</evidence>
<gene>
    <name evidence="2" type="ORF">QQX98_005273</name>
</gene>
<accession>A0ABR1H603</accession>
<keyword evidence="3" id="KW-1185">Reference proteome</keyword>
<feature type="region of interest" description="Disordered" evidence="1">
    <location>
        <begin position="215"/>
        <end position="239"/>
    </location>
</feature>
<organism evidence="2 3">
    <name type="scientific">Neonectria punicea</name>
    <dbReference type="NCBI Taxonomy" id="979145"/>
    <lineage>
        <taxon>Eukaryota</taxon>
        <taxon>Fungi</taxon>
        <taxon>Dikarya</taxon>
        <taxon>Ascomycota</taxon>
        <taxon>Pezizomycotina</taxon>
        <taxon>Sordariomycetes</taxon>
        <taxon>Hypocreomycetidae</taxon>
        <taxon>Hypocreales</taxon>
        <taxon>Nectriaceae</taxon>
        <taxon>Neonectria</taxon>
    </lineage>
</organism>
<dbReference type="EMBL" id="JAZAVJ010000070">
    <property type="protein sequence ID" value="KAK7416328.1"/>
    <property type="molecule type" value="Genomic_DNA"/>
</dbReference>
<feature type="compositionally biased region" description="Acidic residues" evidence="1">
    <location>
        <begin position="227"/>
        <end position="237"/>
    </location>
</feature>
<evidence type="ECO:0000256" key="1">
    <source>
        <dbReference type="SAM" id="MobiDB-lite"/>
    </source>
</evidence>
<protein>
    <submittedName>
        <fullName evidence="2">Uncharacterized protein</fullName>
    </submittedName>
</protein>
<comment type="caution">
    <text evidence="2">The sequence shown here is derived from an EMBL/GenBank/DDBJ whole genome shotgun (WGS) entry which is preliminary data.</text>
</comment>